<feature type="domain" description="PKD" evidence="2">
    <location>
        <begin position="213"/>
        <end position="292"/>
    </location>
</feature>
<dbReference type="RefSeq" id="WP_034921735.1">
    <property type="nucleotide sequence ID" value="NZ_JDSS02000007.1"/>
</dbReference>
<dbReference type="InterPro" id="IPR000601">
    <property type="entry name" value="PKD_dom"/>
</dbReference>
<keyword evidence="3" id="KW-0282">Flagellum</keyword>
<feature type="chain" id="PRO_5001785729" evidence="1">
    <location>
        <begin position="24"/>
        <end position="713"/>
    </location>
</feature>
<dbReference type="STRING" id="1457154.CAPSK01_000468"/>
<organism evidence="3 4">
    <name type="scientific">Candidatus Accumulibacter vicinus</name>
    <dbReference type="NCBI Taxonomy" id="2954382"/>
    <lineage>
        <taxon>Bacteria</taxon>
        <taxon>Pseudomonadati</taxon>
        <taxon>Pseudomonadota</taxon>
        <taxon>Betaproteobacteria</taxon>
        <taxon>Candidatus Accumulibacter</taxon>
    </lineage>
</organism>
<name>A0A084Y4W1_9PROT</name>
<dbReference type="CDD" id="cd00146">
    <property type="entry name" value="PKD"/>
    <property type="match status" value="3"/>
</dbReference>
<evidence type="ECO:0000313" key="4">
    <source>
        <dbReference type="Proteomes" id="UP000019812"/>
    </source>
</evidence>
<dbReference type="Pfam" id="PF13860">
    <property type="entry name" value="FlgD_ig"/>
    <property type="match status" value="1"/>
</dbReference>
<dbReference type="InterPro" id="IPR013783">
    <property type="entry name" value="Ig-like_fold"/>
</dbReference>
<dbReference type="AlphaFoldDB" id="A0A084Y4W1"/>
<dbReference type="SMART" id="SM00089">
    <property type="entry name" value="PKD"/>
    <property type="match status" value="3"/>
</dbReference>
<keyword evidence="1" id="KW-0732">Signal</keyword>
<accession>A0A084Y4W1</accession>
<comment type="caution">
    <text evidence="3">The sequence shown here is derived from an EMBL/GenBank/DDBJ whole genome shotgun (WGS) entry which is preliminary data.</text>
</comment>
<dbReference type="PROSITE" id="PS50093">
    <property type="entry name" value="PKD"/>
    <property type="match status" value="3"/>
</dbReference>
<keyword evidence="3" id="KW-0969">Cilium</keyword>
<dbReference type="Gene3D" id="2.60.40.10">
    <property type="entry name" value="Immunoglobulins"/>
    <property type="match status" value="3"/>
</dbReference>
<proteinExistence type="predicted"/>
<dbReference type="Gene3D" id="2.60.40.4070">
    <property type="match status" value="2"/>
</dbReference>
<feature type="domain" description="PKD" evidence="2">
    <location>
        <begin position="156"/>
        <end position="208"/>
    </location>
</feature>
<dbReference type="InterPro" id="IPR035986">
    <property type="entry name" value="PKD_dom_sf"/>
</dbReference>
<dbReference type="SUPFAM" id="SSF49299">
    <property type="entry name" value="PKD domain"/>
    <property type="match status" value="3"/>
</dbReference>
<gene>
    <name evidence="3" type="ORF">CAPSK01_000468</name>
</gene>
<dbReference type="Proteomes" id="UP000019812">
    <property type="component" value="Unassembled WGS sequence"/>
</dbReference>
<feature type="domain" description="PKD" evidence="2">
    <location>
        <begin position="306"/>
        <end position="396"/>
    </location>
</feature>
<protein>
    <submittedName>
        <fullName evidence="3">Flagellar basal body rod modification protein</fullName>
    </submittedName>
</protein>
<dbReference type="InterPro" id="IPR025965">
    <property type="entry name" value="FlgD/Vpr_Ig-like"/>
</dbReference>
<dbReference type="Pfam" id="PF18911">
    <property type="entry name" value="PKD_4"/>
    <property type="match status" value="3"/>
</dbReference>
<evidence type="ECO:0000259" key="2">
    <source>
        <dbReference type="PROSITE" id="PS50093"/>
    </source>
</evidence>
<sequence precursor="true">MKRLWLLCAILLAAWLFPALAHAQQLTIGNYTVVSSKRLSRTEFEYVYKASVSNIGEDVVNVIGTLTSGAANMTVIEGTLSFGNVAAGATVASIDTFTVRIDRTSTVPVSAFLWNISAESAAPLRARFNALPAAGDAPLRVTFVPDPITVAAINLYEWDLDADGSFETGDTVGRNFSFTYAQPGSYPAKLRVTDSKGRQDTQTVTITVGNAPPVVTAQAQPSNGQVPLTVNFSATATDNEGVARYEWDFQGDGVYDYSSTASGNTSFTYTSVGVFTPVLRVTDGRGLAVTYSLPATTVRAAPPGSPTVTATASPASGNAPLKVTLSGSASDPSGHPFTRYEWDFQDDGVVDASGASPAQTFTYVAAGTYFPRLRAITDDGRTAEDVVQVSVQSNVTLRVSPDTIDPSLSETATITTTLIAPTKVSLLIEKRGGAGIVRTLVPFATRTAGTYADAWDGKNDAGVVVPQGDYYAVLVYESGGVNKRLDLALSTGGVQYNPPRSYIPDQFSPFAGQPLTIDFTLSRASEVTAFMGQFEVDTRLVTFLQREPMGRGTHRIVWNGENGDGQLIQPPMIDWGWGYVFQDQFLFGIWGYTFPDNAIFVRSGVQLSDLRAGPSILDPTGLDSAGQPERSRITFTLSKPATIELVINDATSGSVLGRRQYPNLAAGINEIQWDGKVGSGVLVAPGRYRLGVTAIEPNGFKSLTLYTLQRVYY</sequence>
<dbReference type="InterPro" id="IPR022409">
    <property type="entry name" value="PKD/Chitinase_dom"/>
</dbReference>
<reference evidence="3 4" key="1">
    <citation type="submission" date="2014-07" db="EMBL/GenBank/DDBJ databases">
        <title>Expanding our view of genomic diversity in Candidatus Accumulibacter clades.</title>
        <authorList>
            <person name="Skennerton C.T."/>
            <person name="Barr J.J."/>
            <person name="Slater F.R."/>
            <person name="Bond P.L."/>
            <person name="Tyson G.W."/>
        </authorList>
    </citation>
    <scope>NUCLEOTIDE SEQUENCE [LARGE SCALE GENOMIC DNA]</scope>
    <source>
        <strain evidence="4">SK-01</strain>
    </source>
</reference>
<dbReference type="EMBL" id="JDSS02000007">
    <property type="protein sequence ID" value="KFB69755.1"/>
    <property type="molecule type" value="Genomic_DNA"/>
</dbReference>
<evidence type="ECO:0000256" key="1">
    <source>
        <dbReference type="SAM" id="SignalP"/>
    </source>
</evidence>
<keyword evidence="3" id="KW-0966">Cell projection</keyword>
<evidence type="ECO:0000313" key="3">
    <source>
        <dbReference type="EMBL" id="KFB69755.1"/>
    </source>
</evidence>
<feature type="signal peptide" evidence="1">
    <location>
        <begin position="1"/>
        <end position="23"/>
    </location>
</feature>